<evidence type="ECO:0000313" key="3">
    <source>
        <dbReference type="Proteomes" id="UP000178851"/>
    </source>
</evidence>
<feature type="transmembrane region" description="Helical" evidence="1">
    <location>
        <begin position="32"/>
        <end position="53"/>
    </location>
</feature>
<proteinExistence type="predicted"/>
<dbReference type="AlphaFoldDB" id="A0A1F7YIS1"/>
<accession>A0A1F7YIS1</accession>
<name>A0A1F7YIS1_9BACT</name>
<evidence type="ECO:0000313" key="2">
    <source>
        <dbReference type="EMBL" id="OGM27152.1"/>
    </source>
</evidence>
<protein>
    <submittedName>
        <fullName evidence="2">Uncharacterized protein</fullName>
    </submittedName>
</protein>
<sequence length="197" mass="21976">MLKKIVGDFGLLVLSVIIFLGGILILSLKIPFWSLFFGLASVQIGIVLIILTFDSFIRQKTKSVTEDYKTLSCLVCGKLTFVPKYSKVTICDEDQIKIARTFKASLFGLFTLITISTTLLLLGQNQELRKKAYEPVPSIACEFGVWFPESCRCGFNDVSLLSKCENGFIPRVCSDSNNYCCRLNQSSGRTDCQLINP</sequence>
<evidence type="ECO:0000256" key="1">
    <source>
        <dbReference type="SAM" id="Phobius"/>
    </source>
</evidence>
<dbReference type="Proteomes" id="UP000178851">
    <property type="component" value="Unassembled WGS sequence"/>
</dbReference>
<gene>
    <name evidence="2" type="ORF">A2627_05955</name>
</gene>
<reference evidence="2 3" key="1">
    <citation type="journal article" date="2016" name="Nat. Commun.">
        <title>Thousands of microbial genomes shed light on interconnected biogeochemical processes in an aquifer system.</title>
        <authorList>
            <person name="Anantharaman K."/>
            <person name="Brown C.T."/>
            <person name="Hug L.A."/>
            <person name="Sharon I."/>
            <person name="Castelle C.J."/>
            <person name="Probst A.J."/>
            <person name="Thomas B.C."/>
            <person name="Singh A."/>
            <person name="Wilkins M.J."/>
            <person name="Karaoz U."/>
            <person name="Brodie E.L."/>
            <person name="Williams K.H."/>
            <person name="Hubbard S.S."/>
            <person name="Banfield J.F."/>
        </authorList>
    </citation>
    <scope>NUCLEOTIDE SEQUENCE [LARGE SCALE GENOMIC DNA]</scope>
</reference>
<organism evidence="2 3">
    <name type="scientific">Candidatus Woesebacteria bacterium RIFCSPHIGHO2_01_FULL_39_28</name>
    <dbReference type="NCBI Taxonomy" id="1802496"/>
    <lineage>
        <taxon>Bacteria</taxon>
        <taxon>Candidatus Woeseibacteriota</taxon>
    </lineage>
</organism>
<feature type="transmembrane region" description="Helical" evidence="1">
    <location>
        <begin position="9"/>
        <end position="26"/>
    </location>
</feature>
<feature type="transmembrane region" description="Helical" evidence="1">
    <location>
        <begin position="104"/>
        <end position="123"/>
    </location>
</feature>
<comment type="caution">
    <text evidence="2">The sequence shown here is derived from an EMBL/GenBank/DDBJ whole genome shotgun (WGS) entry which is preliminary data.</text>
</comment>
<keyword evidence="1" id="KW-0472">Membrane</keyword>
<dbReference type="EMBL" id="MGGI01000007">
    <property type="protein sequence ID" value="OGM27152.1"/>
    <property type="molecule type" value="Genomic_DNA"/>
</dbReference>
<keyword evidence="1" id="KW-1133">Transmembrane helix</keyword>
<keyword evidence="1" id="KW-0812">Transmembrane</keyword>